<dbReference type="PROSITE" id="PS00745">
    <property type="entry name" value="RF_PROK_I"/>
    <property type="match status" value="1"/>
</dbReference>
<evidence type="ECO:0000256" key="3">
    <source>
        <dbReference type="ARBA" id="ARBA00022481"/>
    </source>
</evidence>
<dbReference type="GO" id="GO:0005739">
    <property type="term" value="C:mitochondrion"/>
    <property type="evidence" value="ECO:0007669"/>
    <property type="project" value="GOC"/>
</dbReference>
<dbReference type="FunFam" id="3.30.160.20:FF:000004">
    <property type="entry name" value="Peptide chain release factor 1"/>
    <property type="match status" value="1"/>
</dbReference>
<dbReference type="GO" id="GO:0070126">
    <property type="term" value="P:mitochondrial translational termination"/>
    <property type="evidence" value="ECO:0007669"/>
    <property type="project" value="UniProtKB-ARBA"/>
</dbReference>
<evidence type="ECO:0000256" key="2">
    <source>
        <dbReference type="ARBA" id="ARBA00010835"/>
    </source>
</evidence>
<dbReference type="AlphaFoldDB" id="A0A6P8HNS6"/>
<dbReference type="KEGG" id="aten:116291266"/>
<evidence type="ECO:0000256" key="5">
    <source>
        <dbReference type="ARBA" id="ARBA00022917"/>
    </source>
</evidence>
<keyword evidence="7" id="KW-1185">Reference proteome</keyword>
<dbReference type="FunCoup" id="A0A6P8HNS6">
    <property type="interactions" value="2046"/>
</dbReference>
<dbReference type="NCBIfam" id="TIGR00019">
    <property type="entry name" value="prfA"/>
    <property type="match status" value="1"/>
</dbReference>
<dbReference type="Pfam" id="PF03462">
    <property type="entry name" value="PCRF"/>
    <property type="match status" value="1"/>
</dbReference>
<dbReference type="NCBIfam" id="NF001859">
    <property type="entry name" value="PRK00591.1"/>
    <property type="match status" value="1"/>
</dbReference>
<evidence type="ECO:0000256" key="1">
    <source>
        <dbReference type="ARBA" id="ARBA00004496"/>
    </source>
</evidence>
<dbReference type="OrthoDB" id="2019491at2759"/>
<evidence type="ECO:0000259" key="6">
    <source>
        <dbReference type="PROSITE" id="PS00745"/>
    </source>
</evidence>
<dbReference type="InterPro" id="IPR045853">
    <property type="entry name" value="Pep_chain_release_fac_I_sf"/>
</dbReference>
<keyword evidence="4" id="KW-0963">Cytoplasm</keyword>
<organism evidence="7 8">
    <name type="scientific">Actinia tenebrosa</name>
    <name type="common">Australian red waratah sea anemone</name>
    <dbReference type="NCBI Taxonomy" id="6105"/>
    <lineage>
        <taxon>Eukaryota</taxon>
        <taxon>Metazoa</taxon>
        <taxon>Cnidaria</taxon>
        <taxon>Anthozoa</taxon>
        <taxon>Hexacorallia</taxon>
        <taxon>Actiniaria</taxon>
        <taxon>Actiniidae</taxon>
        <taxon>Actinia</taxon>
    </lineage>
</organism>
<dbReference type="InterPro" id="IPR050057">
    <property type="entry name" value="Prokaryotic/Mito_RF"/>
</dbReference>
<dbReference type="SMART" id="SM00937">
    <property type="entry name" value="PCRF"/>
    <property type="match status" value="1"/>
</dbReference>
<evidence type="ECO:0000313" key="7">
    <source>
        <dbReference type="Proteomes" id="UP000515163"/>
    </source>
</evidence>
<dbReference type="Gene3D" id="3.30.70.1660">
    <property type="match status" value="2"/>
</dbReference>
<dbReference type="HAMAP" id="MF_00093">
    <property type="entry name" value="Rel_fac_1"/>
    <property type="match status" value="1"/>
</dbReference>
<reference evidence="8" key="1">
    <citation type="submission" date="2025-08" db="UniProtKB">
        <authorList>
            <consortium name="RefSeq"/>
        </authorList>
    </citation>
    <scope>IDENTIFICATION</scope>
    <source>
        <tissue evidence="8">Tentacle</tissue>
    </source>
</reference>
<dbReference type="GO" id="GO:0016149">
    <property type="term" value="F:translation release factor activity, codon specific"/>
    <property type="evidence" value="ECO:0007669"/>
    <property type="project" value="InterPro"/>
</dbReference>
<dbReference type="InterPro" id="IPR005139">
    <property type="entry name" value="PCRF"/>
</dbReference>
<dbReference type="PANTHER" id="PTHR43804">
    <property type="entry name" value="LD18447P"/>
    <property type="match status" value="1"/>
</dbReference>
<dbReference type="InParanoid" id="A0A6P8HNS6"/>
<evidence type="ECO:0000256" key="4">
    <source>
        <dbReference type="ARBA" id="ARBA00022490"/>
    </source>
</evidence>
<feature type="domain" description="Prokaryotic-type class I peptide chain release factors" evidence="6">
    <location>
        <begin position="265"/>
        <end position="281"/>
    </location>
</feature>
<dbReference type="InterPro" id="IPR004373">
    <property type="entry name" value="RF-1"/>
</dbReference>
<dbReference type="GeneID" id="116291266"/>
<accession>A0A6P8HNS6</accession>
<dbReference type="RefSeq" id="XP_031554277.1">
    <property type="nucleotide sequence ID" value="XM_031698417.1"/>
</dbReference>
<dbReference type="Proteomes" id="UP000515163">
    <property type="component" value="Unplaced"/>
</dbReference>
<dbReference type="Gene3D" id="6.10.140.1950">
    <property type="match status" value="1"/>
</dbReference>
<proteinExistence type="inferred from homology"/>
<comment type="similarity">
    <text evidence="2">Belongs to the prokaryotic/mitochondrial release factor family.</text>
</comment>
<dbReference type="FunFam" id="3.30.70.1660:FF:000002">
    <property type="entry name" value="Peptide chain release factor 1"/>
    <property type="match status" value="1"/>
</dbReference>
<name>A0A6P8HNS6_ACTTE</name>
<dbReference type="SUPFAM" id="SSF75620">
    <property type="entry name" value="Release factor"/>
    <property type="match status" value="1"/>
</dbReference>
<dbReference type="Pfam" id="PF00472">
    <property type="entry name" value="RF-1"/>
    <property type="match status" value="1"/>
</dbReference>
<sequence>MLIAWRRGLQILSLSQKILGLPAKFGPELFLPRLLSNKYHKVLDQHIQNILQQHDTINQRLSSPEKLSPTELKDLSKTQAEISPLVKLFKETRRKKKDLEELKSFVQEGGELGEMAELEQRELIKEIEKSEEEIVKALIPKDEADENDAILEVRAGAGGHEASLFAFQIFTMYQRFASYHNWKINVINISTNDSGGYKDASASISGAGVFGKMKFEVGTHRVQRVPVTESMGRVHTSTMTVAVLPQPKEIDISINPSDLKVETFRASGAGGQHVNKTDSAVRITHLPSGMVVSSQAERSQFKNKAYALQVLRSRLYDIQRQQAVSEQDQTRRSQIGTAERSEKIRTYNFPQDRVTDHRMGLSLHGVKEFLKGEDKLEDMINALRTQSESEAMQNLLINIQLQQKADIKYMTIQDYYNICQI</sequence>
<keyword evidence="5" id="KW-0648">Protein biosynthesis</keyword>
<dbReference type="Gene3D" id="3.30.160.20">
    <property type="match status" value="1"/>
</dbReference>
<dbReference type="PANTHER" id="PTHR43804:SF7">
    <property type="entry name" value="LD18447P"/>
    <property type="match status" value="1"/>
</dbReference>
<protein>
    <submittedName>
        <fullName evidence="8">Uncharacterized protein LOC116291266 isoform X1</fullName>
    </submittedName>
</protein>
<evidence type="ECO:0000313" key="8">
    <source>
        <dbReference type="RefSeq" id="XP_031554277.1"/>
    </source>
</evidence>
<keyword evidence="3" id="KW-0488">Methylation</keyword>
<dbReference type="InterPro" id="IPR000352">
    <property type="entry name" value="Pep_chain_release_fac_I"/>
</dbReference>
<gene>
    <name evidence="8" type="primary">LOC116291266</name>
</gene>
<comment type="subcellular location">
    <subcellularLocation>
        <location evidence="1">Cytoplasm</location>
    </subcellularLocation>
</comment>
<dbReference type="GO" id="GO:0005829">
    <property type="term" value="C:cytosol"/>
    <property type="evidence" value="ECO:0007669"/>
    <property type="project" value="UniProtKB-ARBA"/>
</dbReference>
<dbReference type="FunFam" id="3.30.70.1660:FF:000004">
    <property type="entry name" value="Peptide chain release factor 1"/>
    <property type="match status" value="1"/>
</dbReference>